<evidence type="ECO:0000313" key="1">
    <source>
        <dbReference type="EMBL" id="MFC5822278.1"/>
    </source>
</evidence>
<dbReference type="Proteomes" id="UP001596058">
    <property type="component" value="Unassembled WGS sequence"/>
</dbReference>
<dbReference type="RefSeq" id="WP_379511835.1">
    <property type="nucleotide sequence ID" value="NZ_JBHSPA010000001.1"/>
</dbReference>
<accession>A0ABW1CBR7</accession>
<name>A0ABW1CBR7_9ACTN</name>
<proteinExistence type="predicted"/>
<reference evidence="2" key="1">
    <citation type="journal article" date="2019" name="Int. J. Syst. Evol. Microbiol.">
        <title>The Global Catalogue of Microorganisms (GCM) 10K type strain sequencing project: providing services to taxonomists for standard genome sequencing and annotation.</title>
        <authorList>
            <consortium name="The Broad Institute Genomics Platform"/>
            <consortium name="The Broad Institute Genome Sequencing Center for Infectious Disease"/>
            <person name="Wu L."/>
            <person name="Ma J."/>
        </authorList>
    </citation>
    <scope>NUCLEOTIDE SEQUENCE [LARGE SCALE GENOMIC DNA]</scope>
    <source>
        <strain evidence="2">CCUG 53903</strain>
    </source>
</reference>
<dbReference type="EMBL" id="JBHSPA010000001">
    <property type="protein sequence ID" value="MFC5822278.1"/>
    <property type="molecule type" value="Genomic_DNA"/>
</dbReference>
<protein>
    <submittedName>
        <fullName evidence="1">Uncharacterized protein</fullName>
    </submittedName>
</protein>
<organism evidence="1 2">
    <name type="scientific">Nonomuraea insulae</name>
    <dbReference type="NCBI Taxonomy" id="1616787"/>
    <lineage>
        <taxon>Bacteria</taxon>
        <taxon>Bacillati</taxon>
        <taxon>Actinomycetota</taxon>
        <taxon>Actinomycetes</taxon>
        <taxon>Streptosporangiales</taxon>
        <taxon>Streptosporangiaceae</taxon>
        <taxon>Nonomuraea</taxon>
    </lineage>
</organism>
<sequence>MTVVRNPGLAVGTAWTAAAVDGGAGEPVPSPEVLDGRFLAELPVGGPAGDGARLGELGGAGVVAVPDHWLHAGARGALERERLAGLLGSPLFVGHGEAAVAGGEGPALVCEVGPEAVCATLCLAEGGEVGVLDSECAHVDGYERRLAGGERFVPALRRQLLERPERAELVLVRARTLDRYRATPVYEPGLTAGQVLDCFEPVATALRDTVATLLARRPERELDVVVCGLGVPPLTRAAVLEGVAAAGARACGVREAGAATVAQGAALIAAGAVRVRGPEGIRVRLPARRIVGGRLRSWDIPLPAGGQGVEVVSDGRALEVESASGTPLPVQGPPMPAGRVIVTYWPNRRDGGVVVVRQDEDGPALAYVVEEQRGHG</sequence>
<gene>
    <name evidence="1" type="ORF">ACFPZ3_00270</name>
</gene>
<evidence type="ECO:0000313" key="2">
    <source>
        <dbReference type="Proteomes" id="UP001596058"/>
    </source>
</evidence>
<keyword evidence="2" id="KW-1185">Reference proteome</keyword>
<comment type="caution">
    <text evidence="1">The sequence shown here is derived from an EMBL/GenBank/DDBJ whole genome shotgun (WGS) entry which is preliminary data.</text>
</comment>